<feature type="region of interest" description="Disordered" evidence="2">
    <location>
        <begin position="85"/>
        <end position="125"/>
    </location>
</feature>
<comment type="caution">
    <text evidence="3">The sequence shown here is derived from an EMBL/GenBank/DDBJ whole genome shotgun (WGS) entry which is preliminary data.</text>
</comment>
<proteinExistence type="predicted"/>
<feature type="compositionally biased region" description="Polar residues" evidence="2">
    <location>
        <begin position="98"/>
        <end position="125"/>
    </location>
</feature>
<reference evidence="3 4" key="1">
    <citation type="submission" date="2016-02" db="EMBL/GenBank/DDBJ databases">
        <title>Genome analysis of coral dinoflagellate symbionts highlights evolutionary adaptations to a symbiotic lifestyle.</title>
        <authorList>
            <person name="Aranda M."/>
            <person name="Li Y."/>
            <person name="Liew Y.J."/>
            <person name="Baumgarten S."/>
            <person name="Simakov O."/>
            <person name="Wilson M."/>
            <person name="Piel J."/>
            <person name="Ashoor H."/>
            <person name="Bougouffa S."/>
            <person name="Bajic V.B."/>
            <person name="Ryu T."/>
            <person name="Ravasi T."/>
            <person name="Bayer T."/>
            <person name="Micklem G."/>
            <person name="Kim H."/>
            <person name="Bhak J."/>
            <person name="Lajeunesse T.C."/>
            <person name="Voolstra C.R."/>
        </authorList>
    </citation>
    <scope>NUCLEOTIDE SEQUENCE [LARGE SCALE GENOMIC DNA]</scope>
    <source>
        <strain evidence="3 4">CCMP2467</strain>
    </source>
</reference>
<keyword evidence="4" id="KW-1185">Reference proteome</keyword>
<accession>A0A1Q9DWN7</accession>
<dbReference type="AlphaFoldDB" id="A0A1Q9DWN7"/>
<feature type="coiled-coil region" evidence="1">
    <location>
        <begin position="1"/>
        <end position="61"/>
    </location>
</feature>
<evidence type="ECO:0000313" key="3">
    <source>
        <dbReference type="EMBL" id="OLP99569.1"/>
    </source>
</evidence>
<organism evidence="3 4">
    <name type="scientific">Symbiodinium microadriaticum</name>
    <name type="common">Dinoflagellate</name>
    <name type="synonym">Zooxanthella microadriatica</name>
    <dbReference type="NCBI Taxonomy" id="2951"/>
    <lineage>
        <taxon>Eukaryota</taxon>
        <taxon>Sar</taxon>
        <taxon>Alveolata</taxon>
        <taxon>Dinophyceae</taxon>
        <taxon>Suessiales</taxon>
        <taxon>Symbiodiniaceae</taxon>
        <taxon>Symbiodinium</taxon>
    </lineage>
</organism>
<evidence type="ECO:0000256" key="2">
    <source>
        <dbReference type="SAM" id="MobiDB-lite"/>
    </source>
</evidence>
<dbReference type="Proteomes" id="UP000186817">
    <property type="component" value="Unassembled WGS sequence"/>
</dbReference>
<sequence>MRELEEERNLLLSKLEVQEVQHQVQLEDAYRDHASRLQEQRLKFEEQIAEIRSRYEQLLRQMPAQGQEDQINLPDNVDLSSSAASLVADESARDSDRPGNSAQSAIGASSDVSTPASQSTGGTLGTTVSEHLRSMIWAVLGLMPNAVAAQCTFEDLIIEKATARAGAIFSGLDLIGMSFFSLLQEKCTAAVIRRMMLVNQSMADSSQSDIPSFVAKTLGRFSVLGVAGQALDLVLSMAHLPADSPSASGPDGRHIILVMSEQQQQRRGGGVSVASSDICPSDSVSVGKRRPQFMLVAGAEGFVQTAAQKPMKYPAPEGFTEIPVKVRFVQTAAQKPMKYPAPEGGVRWKLCLENASSFQLYADNRLPPAVQAKILYRSYLYLEQNKKRDNFNQAMVADFNKKLCEETWEDPELDDLVWTARACARPSAMRKVAEAQAAFQACQAWVVKEAMQKLTWISFEAGPLPNMQDVQFVSDVNANIRLPQALRVTLNQYGVKVAALVLKVWRLLLQHPSIKEMQLRAQNRMKTFEDLYDLVIDSIIEDDVRELQDVPGIAPHEDLLRIQQVARPGTRILDTPAGASPHEVTNMRRSLQTVLLDDGRKETWPSRVIRALPSSLQRLGAQLWHSTAPKEPFQQCRHGLTEAKAATVDSVQPDPEYKCLYIRFTLESLGYWTSKVADVGGWIIKHGSMTAVDKALDSGPCANHEVLGQKDNLVEQKIANPGMRLGKNNLLKHPEQVVVTEESKQGLQAPKKQFMALSAYEKRYGAPDPANIKVMKIRGQDVRGVDVIDEADQGVWTYIDEASCAVQRQTKLSDADLVISDEQTDVIYTSAARHLGFDCTP</sequence>
<evidence type="ECO:0000313" key="4">
    <source>
        <dbReference type="Proteomes" id="UP000186817"/>
    </source>
</evidence>
<evidence type="ECO:0000256" key="1">
    <source>
        <dbReference type="SAM" id="Coils"/>
    </source>
</evidence>
<protein>
    <submittedName>
        <fullName evidence="3">Uncharacterized protein</fullName>
    </submittedName>
</protein>
<gene>
    <name evidence="3" type="ORF">AK812_SmicGene17867</name>
</gene>
<keyword evidence="1" id="KW-0175">Coiled coil</keyword>
<dbReference type="EMBL" id="LSRX01000357">
    <property type="protein sequence ID" value="OLP99569.1"/>
    <property type="molecule type" value="Genomic_DNA"/>
</dbReference>
<dbReference type="OrthoDB" id="10332234at2759"/>
<name>A0A1Q9DWN7_SYMMI</name>